<keyword evidence="2" id="KW-0812">Transmembrane</keyword>
<dbReference type="Pfam" id="PF13240">
    <property type="entry name" value="Zn_Ribbon_1"/>
    <property type="match status" value="1"/>
</dbReference>
<keyword evidence="2" id="KW-0472">Membrane</keyword>
<name>A0A0R1W350_9LACO</name>
<gene>
    <name evidence="4" type="ORF">FD16_GL002433</name>
</gene>
<dbReference type="PATRIC" id="fig|1423807.3.peg.2512"/>
<feature type="compositionally biased region" description="Low complexity" evidence="1">
    <location>
        <begin position="40"/>
        <end position="66"/>
    </location>
</feature>
<accession>A0A0R1W350</accession>
<feature type="transmembrane region" description="Helical" evidence="2">
    <location>
        <begin position="86"/>
        <end position="115"/>
    </location>
</feature>
<evidence type="ECO:0000256" key="2">
    <source>
        <dbReference type="SAM" id="Phobius"/>
    </source>
</evidence>
<feature type="transmembrane region" description="Helical" evidence="2">
    <location>
        <begin position="121"/>
        <end position="141"/>
    </location>
</feature>
<comment type="caution">
    <text evidence="4">The sequence shown here is derived from an EMBL/GenBank/DDBJ whole genome shotgun (WGS) entry which is preliminary data.</text>
</comment>
<dbReference type="Proteomes" id="UP000051820">
    <property type="component" value="Unassembled WGS sequence"/>
</dbReference>
<organism evidence="4 5">
    <name type="scientific">Paucilactobacillus suebicus DSM 5007 = KCTC 3549</name>
    <dbReference type="NCBI Taxonomy" id="1423807"/>
    <lineage>
        <taxon>Bacteria</taxon>
        <taxon>Bacillati</taxon>
        <taxon>Bacillota</taxon>
        <taxon>Bacilli</taxon>
        <taxon>Lactobacillales</taxon>
        <taxon>Lactobacillaceae</taxon>
        <taxon>Paucilactobacillus</taxon>
    </lineage>
</organism>
<feature type="region of interest" description="Disordered" evidence="1">
    <location>
        <begin position="38"/>
        <end position="73"/>
    </location>
</feature>
<protein>
    <recommendedName>
        <fullName evidence="3">Zinc-ribbon domain-containing protein</fullName>
    </recommendedName>
</protein>
<dbReference type="InterPro" id="IPR026870">
    <property type="entry name" value="Zinc_ribbon_dom"/>
</dbReference>
<evidence type="ECO:0000259" key="3">
    <source>
        <dbReference type="Pfam" id="PF13240"/>
    </source>
</evidence>
<dbReference type="EMBL" id="AZGF01000009">
    <property type="protein sequence ID" value="KRM12248.1"/>
    <property type="molecule type" value="Genomic_DNA"/>
</dbReference>
<reference evidence="4 5" key="1">
    <citation type="journal article" date="2015" name="Genome Announc.">
        <title>Expanding the biotechnology potential of lactobacilli through comparative genomics of 213 strains and associated genera.</title>
        <authorList>
            <person name="Sun Z."/>
            <person name="Harris H.M."/>
            <person name="McCann A."/>
            <person name="Guo C."/>
            <person name="Argimon S."/>
            <person name="Zhang W."/>
            <person name="Yang X."/>
            <person name="Jeffery I.B."/>
            <person name="Cooney J.C."/>
            <person name="Kagawa T.F."/>
            <person name="Liu W."/>
            <person name="Song Y."/>
            <person name="Salvetti E."/>
            <person name="Wrobel A."/>
            <person name="Rasinkangas P."/>
            <person name="Parkhill J."/>
            <person name="Rea M.C."/>
            <person name="O'Sullivan O."/>
            <person name="Ritari J."/>
            <person name="Douillard F.P."/>
            <person name="Paul Ross R."/>
            <person name="Yang R."/>
            <person name="Briner A.E."/>
            <person name="Felis G.E."/>
            <person name="de Vos W.M."/>
            <person name="Barrangou R."/>
            <person name="Klaenhammer T.R."/>
            <person name="Caufield P.W."/>
            <person name="Cui Y."/>
            <person name="Zhang H."/>
            <person name="O'Toole P.W."/>
        </authorList>
    </citation>
    <scope>NUCLEOTIDE SEQUENCE [LARGE SCALE GENOMIC DNA]</scope>
    <source>
        <strain evidence="4 5">DSM 5007</strain>
    </source>
</reference>
<evidence type="ECO:0000313" key="5">
    <source>
        <dbReference type="Proteomes" id="UP000051820"/>
    </source>
</evidence>
<dbReference type="AlphaFoldDB" id="A0A0R1W350"/>
<feature type="domain" description="Zinc-ribbon" evidence="3">
    <location>
        <begin position="13"/>
        <end position="34"/>
    </location>
</feature>
<dbReference type="eggNOG" id="ENOG5030AR9">
    <property type="taxonomic scope" value="Bacteria"/>
</dbReference>
<keyword evidence="5" id="KW-1185">Reference proteome</keyword>
<evidence type="ECO:0000313" key="4">
    <source>
        <dbReference type="EMBL" id="KRM12248.1"/>
    </source>
</evidence>
<keyword evidence="2" id="KW-1133">Transmembrane helix</keyword>
<sequence length="152" mass="16850">MEEQLIMEEKTKFCYKCGAKIPLNSEFCPNCGAKQSADASQGQNNPNQNNMQSQNGNQQFNSSQPSYSQYGNQPVQRPAAGKITQFMIWGWITCVVSLFFPITAVASVILGAFTIQRNHKAAGIILIVVAVIFFYLGMTGFRSGFMDGLNRY</sequence>
<proteinExistence type="predicted"/>
<evidence type="ECO:0000256" key="1">
    <source>
        <dbReference type="SAM" id="MobiDB-lite"/>
    </source>
</evidence>